<dbReference type="EMBL" id="CAJOBP010054900">
    <property type="protein sequence ID" value="CAF4828798.1"/>
    <property type="molecule type" value="Genomic_DNA"/>
</dbReference>
<comment type="caution">
    <text evidence="1">The sequence shown here is derived from an EMBL/GenBank/DDBJ whole genome shotgun (WGS) entry which is preliminary data.</text>
</comment>
<sequence>HLSPWLYAFYIIGMAIYKAHYFDRALQNTCTEGAYEHYIGHVKYTLIPFVY</sequence>
<proteinExistence type="predicted"/>
<accession>A0A821QML8</accession>
<keyword evidence="2" id="KW-1185">Reference proteome</keyword>
<protein>
    <submittedName>
        <fullName evidence="1">Uncharacterized protein</fullName>
    </submittedName>
</protein>
<dbReference type="AlphaFoldDB" id="A0A821QML8"/>
<evidence type="ECO:0000313" key="1">
    <source>
        <dbReference type="EMBL" id="CAF4828798.1"/>
    </source>
</evidence>
<gene>
    <name evidence="1" type="ORF">UJA718_LOCUS42510</name>
</gene>
<evidence type="ECO:0000313" key="2">
    <source>
        <dbReference type="Proteomes" id="UP000663873"/>
    </source>
</evidence>
<reference evidence="1" key="1">
    <citation type="submission" date="2021-02" db="EMBL/GenBank/DDBJ databases">
        <authorList>
            <person name="Nowell W R."/>
        </authorList>
    </citation>
    <scope>NUCLEOTIDE SEQUENCE</scope>
</reference>
<dbReference type="Proteomes" id="UP000663873">
    <property type="component" value="Unassembled WGS sequence"/>
</dbReference>
<feature type="non-terminal residue" evidence="1">
    <location>
        <position position="1"/>
    </location>
</feature>
<name>A0A821QML8_9BILA</name>
<organism evidence="1 2">
    <name type="scientific">Rotaria socialis</name>
    <dbReference type="NCBI Taxonomy" id="392032"/>
    <lineage>
        <taxon>Eukaryota</taxon>
        <taxon>Metazoa</taxon>
        <taxon>Spiralia</taxon>
        <taxon>Gnathifera</taxon>
        <taxon>Rotifera</taxon>
        <taxon>Eurotatoria</taxon>
        <taxon>Bdelloidea</taxon>
        <taxon>Philodinida</taxon>
        <taxon>Philodinidae</taxon>
        <taxon>Rotaria</taxon>
    </lineage>
</organism>